<feature type="compositionally biased region" description="Basic and acidic residues" evidence="1">
    <location>
        <begin position="38"/>
        <end position="50"/>
    </location>
</feature>
<reference evidence="3" key="1">
    <citation type="submission" date="2011-02" db="EMBL/GenBank/DDBJ databases">
        <title>The Genome Sequence of Capsaspora owczarzaki ATCC 30864.</title>
        <authorList>
            <person name="Russ C."/>
            <person name="Cuomo C."/>
            <person name="Burger G."/>
            <person name="Gray M.W."/>
            <person name="Holland P.W.H."/>
            <person name="King N."/>
            <person name="Lang F.B.F."/>
            <person name="Roger A.J."/>
            <person name="Ruiz-Trillo I."/>
            <person name="Young S.K."/>
            <person name="Zeng Q."/>
            <person name="Gargeya S."/>
            <person name="Alvarado L."/>
            <person name="Berlin A."/>
            <person name="Chapman S.B."/>
            <person name="Chen Z."/>
            <person name="Freedman E."/>
            <person name="Gellesch M."/>
            <person name="Goldberg J."/>
            <person name="Griggs A."/>
            <person name="Gujja S."/>
            <person name="Heilman E."/>
            <person name="Heiman D."/>
            <person name="Howarth C."/>
            <person name="Mehta T."/>
            <person name="Neiman D."/>
            <person name="Pearson M."/>
            <person name="Roberts A."/>
            <person name="Saif S."/>
            <person name="Shea T."/>
            <person name="Shenoy N."/>
            <person name="Sisk P."/>
            <person name="Stolte C."/>
            <person name="Sykes S."/>
            <person name="White J."/>
            <person name="Yandava C."/>
            <person name="Haas B."/>
            <person name="Nusbaum C."/>
            <person name="Birren B."/>
        </authorList>
    </citation>
    <scope>NUCLEOTIDE SEQUENCE</scope>
    <source>
        <strain evidence="3">ATCC 30864</strain>
    </source>
</reference>
<gene>
    <name evidence="2" type="ORF">CAOG_008312</name>
</gene>
<name>A0A0D2WYY2_CAPO3</name>
<organism evidence="2 3">
    <name type="scientific">Capsaspora owczarzaki (strain ATCC 30864)</name>
    <dbReference type="NCBI Taxonomy" id="595528"/>
    <lineage>
        <taxon>Eukaryota</taxon>
        <taxon>Filasterea</taxon>
        <taxon>Capsaspora</taxon>
    </lineage>
</organism>
<feature type="compositionally biased region" description="Low complexity" evidence="1">
    <location>
        <begin position="1"/>
        <end position="34"/>
    </location>
</feature>
<dbReference type="RefSeq" id="XP_004341485.1">
    <property type="nucleotide sequence ID" value="XM_004341437.1"/>
</dbReference>
<evidence type="ECO:0000256" key="1">
    <source>
        <dbReference type="SAM" id="MobiDB-lite"/>
    </source>
</evidence>
<protein>
    <submittedName>
        <fullName evidence="2">Uncharacterized protein</fullName>
    </submittedName>
</protein>
<proteinExistence type="predicted"/>
<dbReference type="InParanoid" id="A0A0D2WYY2"/>
<keyword evidence="3" id="KW-1185">Reference proteome</keyword>
<evidence type="ECO:0000313" key="3">
    <source>
        <dbReference type="Proteomes" id="UP000008743"/>
    </source>
</evidence>
<dbReference type="AlphaFoldDB" id="A0A0D2WYY2"/>
<accession>A0A0D2WYY2</accession>
<feature type="compositionally biased region" description="Polar residues" evidence="1">
    <location>
        <begin position="95"/>
        <end position="104"/>
    </location>
</feature>
<sequence length="153" mass="16010">MISGSTTAASKPAASATAASTTAASKPAASTTAAVLENVHESARRSEAKFRSAHRVLESNSVPNRVPNRVAKRVAKRVASVLSGKPSNPDKKKSFSTNQTSPNHVGQACRNPVEIRGKREIPRNSNFAGADSGRIPAILFLAKSGHGTSPERL</sequence>
<dbReference type="EMBL" id="KE346394">
    <property type="protein sequence ID" value="KJE98343.1"/>
    <property type="molecule type" value="Genomic_DNA"/>
</dbReference>
<feature type="region of interest" description="Disordered" evidence="1">
    <location>
        <begin position="1"/>
        <end position="131"/>
    </location>
</feature>
<evidence type="ECO:0000313" key="2">
    <source>
        <dbReference type="EMBL" id="KJE98343.1"/>
    </source>
</evidence>
<dbReference type="Proteomes" id="UP000008743">
    <property type="component" value="Unassembled WGS sequence"/>
</dbReference>
<feature type="compositionally biased region" description="Basic and acidic residues" evidence="1">
    <location>
        <begin position="113"/>
        <end position="122"/>
    </location>
</feature>